<dbReference type="OrthoDB" id="7013150at2"/>
<feature type="domain" description="DUF2059" evidence="2">
    <location>
        <begin position="79"/>
        <end position="133"/>
    </location>
</feature>
<name>A0A1I6BTP1_9GAMM</name>
<evidence type="ECO:0000259" key="2">
    <source>
        <dbReference type="Pfam" id="PF09832"/>
    </source>
</evidence>
<accession>A0A1I6BTP1</accession>
<dbReference type="RefSeq" id="WP_090539137.1">
    <property type="nucleotide sequence ID" value="NZ_FOYD01000006.1"/>
</dbReference>
<sequence>MHFTLLRLPLGLFLGLLLTSLNALADTGRLYQASGMAQHQEHFQAALAKAQQQYGAQLPPAVRDTLQRNSSQRFELRGMHDRAQTRLALELDEGHMRQALEFFDSTLGRKIVQIETNASSPASVAAMQGGLPVMQLSPERRALIDRLASQLPALEMGVEVSTALTGLAAQSANDLLGGLLGTAQAASDGGRERLRQQMRPELPNTLAYIYRDLSDAELTRFADWSESAAGRAFYRATERAVQDALNP</sequence>
<dbReference type="Proteomes" id="UP000242815">
    <property type="component" value="Unassembled WGS sequence"/>
</dbReference>
<evidence type="ECO:0000313" key="3">
    <source>
        <dbReference type="EMBL" id="SFQ84299.1"/>
    </source>
</evidence>
<keyword evidence="1" id="KW-0732">Signal</keyword>
<dbReference type="InterPro" id="IPR018637">
    <property type="entry name" value="DUF2059"/>
</dbReference>
<dbReference type="STRING" id="1002526.SAMN05216578_10696"/>
<evidence type="ECO:0000313" key="4">
    <source>
        <dbReference type="Proteomes" id="UP000242815"/>
    </source>
</evidence>
<dbReference type="AlphaFoldDB" id="A0A1I6BTP1"/>
<organism evidence="3 4">
    <name type="scientific">Halopseudomonas formosensis</name>
    <dbReference type="NCBI Taxonomy" id="1002526"/>
    <lineage>
        <taxon>Bacteria</taxon>
        <taxon>Pseudomonadati</taxon>
        <taxon>Pseudomonadota</taxon>
        <taxon>Gammaproteobacteria</taxon>
        <taxon>Pseudomonadales</taxon>
        <taxon>Pseudomonadaceae</taxon>
        <taxon>Halopseudomonas</taxon>
    </lineage>
</organism>
<feature type="signal peptide" evidence="1">
    <location>
        <begin position="1"/>
        <end position="25"/>
    </location>
</feature>
<dbReference type="EMBL" id="FOYD01000006">
    <property type="protein sequence ID" value="SFQ84299.1"/>
    <property type="molecule type" value="Genomic_DNA"/>
</dbReference>
<protein>
    <recommendedName>
        <fullName evidence="2">DUF2059 domain-containing protein</fullName>
    </recommendedName>
</protein>
<reference evidence="3 4" key="1">
    <citation type="submission" date="2016-10" db="EMBL/GenBank/DDBJ databases">
        <authorList>
            <person name="de Groot N.N."/>
        </authorList>
    </citation>
    <scope>NUCLEOTIDE SEQUENCE [LARGE SCALE GENOMIC DNA]</scope>
    <source>
        <strain evidence="3 4">JCM 18415</strain>
    </source>
</reference>
<evidence type="ECO:0000256" key="1">
    <source>
        <dbReference type="SAM" id="SignalP"/>
    </source>
</evidence>
<proteinExistence type="predicted"/>
<dbReference type="Pfam" id="PF09832">
    <property type="entry name" value="DUF2059"/>
    <property type="match status" value="1"/>
</dbReference>
<gene>
    <name evidence="3" type="ORF">SAMN05216578_10696</name>
</gene>
<feature type="chain" id="PRO_5017192400" description="DUF2059 domain-containing protein" evidence="1">
    <location>
        <begin position="26"/>
        <end position="247"/>
    </location>
</feature>